<evidence type="ECO:0000313" key="8">
    <source>
        <dbReference type="Proteomes" id="UP001198571"/>
    </source>
</evidence>
<dbReference type="EMBL" id="JACDXX010000008">
    <property type="protein sequence ID" value="MCB5410335.1"/>
    <property type="molecule type" value="Genomic_DNA"/>
</dbReference>
<dbReference type="InterPro" id="IPR036390">
    <property type="entry name" value="WH_DNA-bd_sf"/>
</dbReference>
<proteinExistence type="inferred from homology"/>
<dbReference type="PRINTS" id="PR00039">
    <property type="entry name" value="HTHLYSR"/>
</dbReference>
<evidence type="ECO:0000256" key="4">
    <source>
        <dbReference type="ARBA" id="ARBA00023159"/>
    </source>
</evidence>
<dbReference type="InterPro" id="IPR036388">
    <property type="entry name" value="WH-like_DNA-bd_sf"/>
</dbReference>
<keyword evidence="4" id="KW-0010">Activator</keyword>
<dbReference type="Gene3D" id="3.40.190.10">
    <property type="entry name" value="Periplasmic binding protein-like II"/>
    <property type="match status" value="2"/>
</dbReference>
<feature type="domain" description="HTH lysR-type" evidence="6">
    <location>
        <begin position="2"/>
        <end position="59"/>
    </location>
</feature>
<dbReference type="InterPro" id="IPR000847">
    <property type="entry name" value="LysR_HTH_N"/>
</dbReference>
<accession>A0ABS8CLS7</accession>
<dbReference type="Proteomes" id="UP001198571">
    <property type="component" value="Unassembled WGS sequence"/>
</dbReference>
<keyword evidence="8" id="KW-1185">Reference proteome</keyword>
<dbReference type="PANTHER" id="PTHR30346">
    <property type="entry name" value="TRANSCRIPTIONAL DUAL REGULATOR HCAR-RELATED"/>
    <property type="match status" value="1"/>
</dbReference>
<keyword evidence="3" id="KW-0238">DNA-binding</keyword>
<reference evidence="7 8" key="1">
    <citation type="submission" date="2020-07" db="EMBL/GenBank/DDBJ databases">
        <title>Pseudogemmobacter sp. nov., isolated from poultry manure in Taiwan.</title>
        <authorList>
            <person name="Lin S.-Y."/>
            <person name="Tang Y.-S."/>
            <person name="Young C.-C."/>
        </authorList>
    </citation>
    <scope>NUCLEOTIDE SEQUENCE [LARGE SCALE GENOMIC DNA]</scope>
    <source>
        <strain evidence="7 8">CC-YST710</strain>
    </source>
</reference>
<organism evidence="7 8">
    <name type="scientific">Pseudogemmobacter faecipullorum</name>
    <dbReference type="NCBI Taxonomy" id="2755041"/>
    <lineage>
        <taxon>Bacteria</taxon>
        <taxon>Pseudomonadati</taxon>
        <taxon>Pseudomonadota</taxon>
        <taxon>Alphaproteobacteria</taxon>
        <taxon>Rhodobacterales</taxon>
        <taxon>Paracoccaceae</taxon>
        <taxon>Pseudogemmobacter</taxon>
    </lineage>
</organism>
<dbReference type="Pfam" id="PF00126">
    <property type="entry name" value="HTH_1"/>
    <property type="match status" value="1"/>
</dbReference>
<evidence type="ECO:0000259" key="6">
    <source>
        <dbReference type="PROSITE" id="PS50931"/>
    </source>
</evidence>
<comment type="caution">
    <text evidence="7">The sequence shown here is derived from an EMBL/GenBank/DDBJ whole genome shotgun (WGS) entry which is preliminary data.</text>
</comment>
<evidence type="ECO:0000313" key="7">
    <source>
        <dbReference type="EMBL" id="MCB5410335.1"/>
    </source>
</evidence>
<name>A0ABS8CLS7_9RHOB</name>
<dbReference type="RefSeq" id="WP_226935242.1">
    <property type="nucleotide sequence ID" value="NZ_JACDXX010000008.1"/>
</dbReference>
<dbReference type="Gene3D" id="1.10.10.10">
    <property type="entry name" value="Winged helix-like DNA-binding domain superfamily/Winged helix DNA-binding domain"/>
    <property type="match status" value="1"/>
</dbReference>
<dbReference type="PROSITE" id="PS50931">
    <property type="entry name" value="HTH_LYSR"/>
    <property type="match status" value="1"/>
</dbReference>
<dbReference type="SUPFAM" id="SSF46785">
    <property type="entry name" value="Winged helix' DNA-binding domain"/>
    <property type="match status" value="1"/>
</dbReference>
<dbReference type="Pfam" id="PF03466">
    <property type="entry name" value="LysR_substrate"/>
    <property type="match status" value="1"/>
</dbReference>
<evidence type="ECO:0000256" key="2">
    <source>
        <dbReference type="ARBA" id="ARBA00023015"/>
    </source>
</evidence>
<dbReference type="SUPFAM" id="SSF53850">
    <property type="entry name" value="Periplasmic binding protein-like II"/>
    <property type="match status" value="1"/>
</dbReference>
<dbReference type="CDD" id="cd08411">
    <property type="entry name" value="PBP2_OxyR"/>
    <property type="match status" value="1"/>
</dbReference>
<evidence type="ECO:0000256" key="3">
    <source>
        <dbReference type="ARBA" id="ARBA00023125"/>
    </source>
</evidence>
<comment type="similarity">
    <text evidence="1">Belongs to the LysR transcriptional regulatory family.</text>
</comment>
<protein>
    <submittedName>
        <fullName evidence="7">LysR family transcriptional regulator</fullName>
    </submittedName>
</protein>
<evidence type="ECO:0000256" key="5">
    <source>
        <dbReference type="ARBA" id="ARBA00023163"/>
    </source>
</evidence>
<sequence length="306" mass="33970">MITLKHLRYFSALAQHRHFQRAADACAISQPALSLQMKELEAVLGAPLIERGSRQISITPLGEQFEIRALRILQEVAELTDLARAARERIQGELRLGVISTIAPYLLPPVIRRLMADMPGIDLRPRETTTDKLLEELAHGRLDAAIMALPASQPGLEEHFLFEEEFLLVRPSGEAGQPLPFPGLLPPGLRLLLLEEGHCFRDQALGYCTRKNEVAPDMLEGTSLATLVQMVEAGMGITLIPEMALKRETRGADVAITRLCKPRPTRRIGMVWRSSSPLSDHLRRIAELIGAEYHSLRQQAGPEIPA</sequence>
<keyword evidence="5" id="KW-0804">Transcription</keyword>
<gene>
    <name evidence="7" type="ORF">H0485_10025</name>
</gene>
<keyword evidence="2" id="KW-0805">Transcription regulation</keyword>
<evidence type="ECO:0000256" key="1">
    <source>
        <dbReference type="ARBA" id="ARBA00009437"/>
    </source>
</evidence>
<dbReference type="InterPro" id="IPR005119">
    <property type="entry name" value="LysR_subst-bd"/>
</dbReference>
<dbReference type="PANTHER" id="PTHR30346:SF26">
    <property type="entry name" value="HYDROGEN PEROXIDE-INDUCIBLE GENES ACTIVATOR"/>
    <property type="match status" value="1"/>
</dbReference>